<organism evidence="2 3">
    <name type="scientific">Bradyrhizobium jicamae</name>
    <dbReference type="NCBI Taxonomy" id="280332"/>
    <lineage>
        <taxon>Bacteria</taxon>
        <taxon>Pseudomonadati</taxon>
        <taxon>Pseudomonadota</taxon>
        <taxon>Alphaproteobacteria</taxon>
        <taxon>Hyphomicrobiales</taxon>
        <taxon>Nitrobacteraceae</taxon>
        <taxon>Bradyrhizobium</taxon>
    </lineage>
</organism>
<name>A0ABS5FKI4_9BRAD</name>
<comment type="caution">
    <text evidence="2">The sequence shown here is derived from an EMBL/GenBank/DDBJ whole genome shotgun (WGS) entry which is preliminary data.</text>
</comment>
<protein>
    <submittedName>
        <fullName evidence="2">Uncharacterized protein</fullName>
    </submittedName>
</protein>
<gene>
    <name evidence="2" type="ORF">JQ615_18090</name>
</gene>
<keyword evidence="1" id="KW-0175">Coiled coil</keyword>
<dbReference type="RefSeq" id="WP_212493239.1">
    <property type="nucleotide sequence ID" value="NZ_JAFCJH010000017.1"/>
</dbReference>
<reference evidence="3" key="1">
    <citation type="journal article" date="2021" name="ISME J.">
        <title>Evolutionary origin and ecological implication of a unique nif island in free-living Bradyrhizobium lineages.</title>
        <authorList>
            <person name="Tao J."/>
        </authorList>
    </citation>
    <scope>NUCLEOTIDE SEQUENCE [LARGE SCALE GENOMIC DNA]</scope>
    <source>
        <strain evidence="3">SZCCT0434</strain>
    </source>
</reference>
<proteinExistence type="predicted"/>
<sequence>MEGDLGRTIGEILQLEAEWDRNRALPSTRRLSASEDREEREKAQRREAVTSEIRRLEGVAAGLRRDIANTRNAELAPVVQVVPSKGAAQLARVQQNIESAQAEIENLHARQRELIVAAAAGDKGAARKLEELKIAAARAGNQIETGIEATELLQQQRAEELLEFSIRDADAKLMAAQNAAAAVVAHDRATDEMMRALAGHLAERPALLNAVRKSGCEIDDARMNSLWTVEVLHRAAKASGLAGHLRIAIKDAIPLAQASETLLRHAVRRPNLKDKAA</sequence>
<dbReference type="Proteomes" id="UP001315278">
    <property type="component" value="Unassembled WGS sequence"/>
</dbReference>
<keyword evidence="3" id="KW-1185">Reference proteome</keyword>
<dbReference type="EMBL" id="JAFCJH010000017">
    <property type="protein sequence ID" value="MBR0797302.1"/>
    <property type="molecule type" value="Genomic_DNA"/>
</dbReference>
<evidence type="ECO:0000313" key="3">
    <source>
        <dbReference type="Proteomes" id="UP001315278"/>
    </source>
</evidence>
<evidence type="ECO:0000256" key="1">
    <source>
        <dbReference type="SAM" id="Coils"/>
    </source>
</evidence>
<evidence type="ECO:0000313" key="2">
    <source>
        <dbReference type="EMBL" id="MBR0797302.1"/>
    </source>
</evidence>
<feature type="coiled-coil region" evidence="1">
    <location>
        <begin position="53"/>
        <end position="117"/>
    </location>
</feature>
<accession>A0ABS5FKI4</accession>